<gene>
    <name evidence="1" type="ORF">J2S42_000045</name>
    <name evidence="2" type="ORF">J2S42_008446</name>
</gene>
<comment type="caution">
    <text evidence="2">The sequence shown here is derived from an EMBL/GenBank/DDBJ whole genome shotgun (WGS) entry which is preliminary data.</text>
</comment>
<keyword evidence="3" id="KW-1185">Reference proteome</keyword>
<accession>A0AAE3W7Y8</accession>
<dbReference type="RefSeq" id="WP_307233957.1">
    <property type="nucleotide sequence ID" value="NZ_JAUSUZ010000001.1"/>
</dbReference>
<reference evidence="2 3" key="1">
    <citation type="submission" date="2023-07" db="EMBL/GenBank/DDBJ databases">
        <title>Sequencing the genomes of 1000 actinobacteria strains.</title>
        <authorList>
            <person name="Klenk H.-P."/>
        </authorList>
    </citation>
    <scope>NUCLEOTIDE SEQUENCE [LARGE SCALE GENOMIC DNA]</scope>
    <source>
        <strain evidence="2 3">DSM 44709</strain>
    </source>
</reference>
<proteinExistence type="predicted"/>
<sequence>MILEGQSGNYLDSDAFDAAYRALMPFNPIAQARATIAETVVATLIEQRATNGIDHLRDLAQSPTLRLPLVEQIKAQLSGSLNAPRTGVDEAIAAGAAALS</sequence>
<organism evidence="2 3">
    <name type="scientific">Catenuloplanes indicus</name>
    <dbReference type="NCBI Taxonomy" id="137267"/>
    <lineage>
        <taxon>Bacteria</taxon>
        <taxon>Bacillati</taxon>
        <taxon>Actinomycetota</taxon>
        <taxon>Actinomycetes</taxon>
        <taxon>Micromonosporales</taxon>
        <taxon>Micromonosporaceae</taxon>
        <taxon>Catenuloplanes</taxon>
    </lineage>
</organism>
<dbReference type="AlphaFoldDB" id="A0AAE3W7Y8"/>
<protein>
    <submittedName>
        <fullName evidence="2">Uncharacterized protein</fullName>
    </submittedName>
</protein>
<name>A0AAE3W7Y8_9ACTN</name>
<evidence type="ECO:0000313" key="1">
    <source>
        <dbReference type="EMBL" id="MDQ0363376.1"/>
    </source>
</evidence>
<evidence type="ECO:0000313" key="2">
    <source>
        <dbReference type="EMBL" id="MDQ0371698.1"/>
    </source>
</evidence>
<evidence type="ECO:0000313" key="3">
    <source>
        <dbReference type="Proteomes" id="UP001240236"/>
    </source>
</evidence>
<dbReference type="Proteomes" id="UP001240236">
    <property type="component" value="Unassembled WGS sequence"/>
</dbReference>
<dbReference type="EMBL" id="JAUSUZ010000001">
    <property type="protein sequence ID" value="MDQ0363376.1"/>
    <property type="molecule type" value="Genomic_DNA"/>
</dbReference>
<dbReference type="EMBL" id="JAUSUZ010000002">
    <property type="protein sequence ID" value="MDQ0371698.1"/>
    <property type="molecule type" value="Genomic_DNA"/>
</dbReference>